<protein>
    <recommendedName>
        <fullName evidence="2">2EXR domain-containing protein</fullName>
    </recommendedName>
</protein>
<dbReference type="PANTHER" id="PTHR35910:SF1">
    <property type="entry name" value="2EXR DOMAIN-CONTAINING PROTEIN"/>
    <property type="match status" value="1"/>
</dbReference>
<evidence type="ECO:0000313" key="4">
    <source>
        <dbReference type="Proteomes" id="UP000701801"/>
    </source>
</evidence>
<gene>
    <name evidence="3" type="ORF">HYALB_00006214</name>
</gene>
<dbReference type="PANTHER" id="PTHR35910">
    <property type="entry name" value="2EXR DOMAIN-CONTAINING PROTEIN"/>
    <property type="match status" value="1"/>
</dbReference>
<name>A0A9N9LZX4_9HELO</name>
<evidence type="ECO:0000259" key="2">
    <source>
        <dbReference type="Pfam" id="PF20150"/>
    </source>
</evidence>
<dbReference type="EMBL" id="CAJVRM010000751">
    <property type="protein sequence ID" value="CAG8984113.1"/>
    <property type="molecule type" value="Genomic_DNA"/>
</dbReference>
<evidence type="ECO:0000313" key="3">
    <source>
        <dbReference type="EMBL" id="CAG8984113.1"/>
    </source>
</evidence>
<feature type="domain" description="2EXR" evidence="2">
    <location>
        <begin position="20"/>
        <end position="110"/>
    </location>
</feature>
<evidence type="ECO:0000256" key="1">
    <source>
        <dbReference type="SAM" id="MobiDB-lite"/>
    </source>
</evidence>
<proteinExistence type="predicted"/>
<feature type="region of interest" description="Disordered" evidence="1">
    <location>
        <begin position="331"/>
        <end position="368"/>
    </location>
</feature>
<comment type="caution">
    <text evidence="3">The sequence shown here is derived from an EMBL/GenBank/DDBJ whole genome shotgun (WGS) entry which is preliminary data.</text>
</comment>
<dbReference type="OrthoDB" id="3448456at2759"/>
<dbReference type="Pfam" id="PF20150">
    <property type="entry name" value="2EXR"/>
    <property type="match status" value="1"/>
</dbReference>
<feature type="compositionally biased region" description="Acidic residues" evidence="1">
    <location>
        <begin position="341"/>
        <end position="368"/>
    </location>
</feature>
<dbReference type="AlphaFoldDB" id="A0A9N9LZX4"/>
<accession>A0A9N9LZX4</accession>
<organism evidence="3 4">
    <name type="scientific">Hymenoscyphus albidus</name>
    <dbReference type="NCBI Taxonomy" id="595503"/>
    <lineage>
        <taxon>Eukaryota</taxon>
        <taxon>Fungi</taxon>
        <taxon>Dikarya</taxon>
        <taxon>Ascomycota</taxon>
        <taxon>Pezizomycotina</taxon>
        <taxon>Leotiomycetes</taxon>
        <taxon>Helotiales</taxon>
        <taxon>Helotiaceae</taxon>
        <taxon>Hymenoscyphus</taxon>
    </lineage>
</organism>
<sequence length="368" mass="42336">MSTMDLISPNNLIPSQETNPSLPLEIQVMIFKLMIPPGRVIRLSFPQTPSNTTQDPSIPIIRDTARVQIPVLFHISRTSRALAKETFLLGFGREPSPLDRNYWNPLRDTIYLPPFDPHERDTLEHFYLYNMLPEEGHEGAVLRQKFYQEKIKGERVRTLALDRIRHLAIPFPDNSCNDALLYDRDIFVRNLLLEPRDRFNDPLPYPERAYSIGKLNFGADRTLLGGCANLETLHFVADDSMFAGKCRMSSPKIRILDVNTSVDHKLLRQTFALNWDSGEIEDLETHRQFLGSFETYIEAVQGIDCDFARWKVPEMGVGVLEFEKERVGDFCTLPKGREGDASGEEEEEEEEEEETDYDSDYLTDDSID</sequence>
<dbReference type="InterPro" id="IPR045518">
    <property type="entry name" value="2EXR"/>
</dbReference>
<dbReference type="Proteomes" id="UP000701801">
    <property type="component" value="Unassembled WGS sequence"/>
</dbReference>
<reference evidence="3" key="1">
    <citation type="submission" date="2021-07" db="EMBL/GenBank/DDBJ databases">
        <authorList>
            <person name="Durling M."/>
        </authorList>
    </citation>
    <scope>NUCLEOTIDE SEQUENCE</scope>
</reference>
<keyword evidence="4" id="KW-1185">Reference proteome</keyword>